<dbReference type="GO" id="GO:0030170">
    <property type="term" value="F:pyridoxal phosphate binding"/>
    <property type="evidence" value="ECO:0007669"/>
    <property type="project" value="InterPro"/>
</dbReference>
<proteinExistence type="inferred from homology"/>
<comment type="similarity">
    <text evidence="3">Belongs to the class-I pyridoxal-phosphate-dependent aminotransferase family.</text>
</comment>
<accession>A0AAN7TCQ6</accession>
<dbReference type="InterPro" id="IPR015421">
    <property type="entry name" value="PyrdxlP-dep_Trfase_major"/>
</dbReference>
<evidence type="ECO:0000256" key="2">
    <source>
        <dbReference type="ARBA" id="ARBA00004496"/>
    </source>
</evidence>
<evidence type="ECO:0000256" key="4">
    <source>
        <dbReference type="ARBA" id="ARBA00022490"/>
    </source>
</evidence>
<dbReference type="PANTHER" id="PTHR42790:SF21">
    <property type="entry name" value="AROMATIC_AMINOADIPATE AMINOTRANSFERASE 1"/>
    <property type="match status" value="1"/>
</dbReference>
<gene>
    <name evidence="11" type="ORF">LTR62_006547</name>
</gene>
<evidence type="ECO:0000256" key="7">
    <source>
        <dbReference type="ARBA" id="ARBA00022898"/>
    </source>
</evidence>
<evidence type="ECO:0000259" key="10">
    <source>
        <dbReference type="Pfam" id="PF00155"/>
    </source>
</evidence>
<dbReference type="CDD" id="cd00609">
    <property type="entry name" value="AAT_like"/>
    <property type="match status" value="1"/>
</dbReference>
<keyword evidence="6" id="KW-0808">Transferase</keyword>
<dbReference type="AlphaFoldDB" id="A0AAN7TCQ6"/>
<evidence type="ECO:0000256" key="3">
    <source>
        <dbReference type="ARBA" id="ARBA00007441"/>
    </source>
</evidence>
<organism evidence="11 12">
    <name type="scientific">Meristemomyces frigidus</name>
    <dbReference type="NCBI Taxonomy" id="1508187"/>
    <lineage>
        <taxon>Eukaryota</taxon>
        <taxon>Fungi</taxon>
        <taxon>Dikarya</taxon>
        <taxon>Ascomycota</taxon>
        <taxon>Pezizomycotina</taxon>
        <taxon>Dothideomycetes</taxon>
        <taxon>Dothideomycetidae</taxon>
        <taxon>Mycosphaerellales</taxon>
        <taxon>Teratosphaeriaceae</taxon>
        <taxon>Meristemomyces</taxon>
    </lineage>
</organism>
<reference evidence="11" key="1">
    <citation type="submission" date="2023-08" db="EMBL/GenBank/DDBJ databases">
        <title>Black Yeasts Isolated from many extreme environments.</title>
        <authorList>
            <person name="Coleine C."/>
            <person name="Stajich J.E."/>
            <person name="Selbmann L."/>
        </authorList>
    </citation>
    <scope>NUCLEOTIDE SEQUENCE</scope>
    <source>
        <strain evidence="11">CCFEE 5401</strain>
    </source>
</reference>
<evidence type="ECO:0000256" key="5">
    <source>
        <dbReference type="ARBA" id="ARBA00022576"/>
    </source>
</evidence>
<dbReference type="GO" id="GO:0009074">
    <property type="term" value="P:aromatic amino acid family catabolic process"/>
    <property type="evidence" value="ECO:0007669"/>
    <property type="project" value="TreeGrafter"/>
</dbReference>
<dbReference type="GO" id="GO:0008793">
    <property type="term" value="F:aromatic-amino-acid transaminase activity"/>
    <property type="evidence" value="ECO:0007669"/>
    <property type="project" value="TreeGrafter"/>
</dbReference>
<comment type="caution">
    <text evidence="11">The sequence shown here is derived from an EMBL/GenBank/DDBJ whole genome shotgun (WGS) entry which is preliminary data.</text>
</comment>
<dbReference type="InterPro" id="IPR050859">
    <property type="entry name" value="Class-I_PLP-dep_aminotransf"/>
</dbReference>
<dbReference type="GO" id="GO:0005737">
    <property type="term" value="C:cytoplasm"/>
    <property type="evidence" value="ECO:0007669"/>
    <property type="project" value="UniProtKB-SubCell"/>
</dbReference>
<dbReference type="EMBL" id="JAVRRL010000058">
    <property type="protein sequence ID" value="KAK5109814.1"/>
    <property type="molecule type" value="Genomic_DNA"/>
</dbReference>
<evidence type="ECO:0000256" key="6">
    <source>
        <dbReference type="ARBA" id="ARBA00022679"/>
    </source>
</evidence>
<sequence length="556" mass="61682">MAPPSALEVFPETDTSTFTVPDRLTIQGIAKRRAASGKLIAGAAAPADIASFKGLNHHIHKSKAKRWEPRMTEEAKSRGGSSLKNAAKFLKTPGLISLGGGLPSADYFPVEEMGFVVPRMPLQGTNKVSTGDSEVDGRPANSTTQITAGKHDMAAGTSAFDIATAFQYGQGHGSAQLLRWLVEHTELIHDPPYADWSCTMTVGNTSAFEMLMRMFAQRGEWILTEEYTFPAMVESAAPMGIKVAAVKMDEGGLLAESLDEVLSNWDETVRGGPKPFVLYTVPTGQNPTGSTQTLERRRAIYAIAQKHDILILEDEPYYFLQMQPYIAGEVTDSQPQSHQDFLTSLVPSYLSLDTEGRVVRLDSFSKVIAPGVRVGWITAPEHICERYHVHSDLSTQSPSGVSQLMLFKLLEETWGHEGYLDWLLHIRREYTARRNVLLLACEEFLPKEVVTWTPPMAGMFMWLKVDWKAHPRFHDGVTLLEVEDELFHRNMAAGTLLMKGSWFVGEKGKGSGAEEMFFRATYAAASFEGIREAVKRFGVAVRELFGLKQEDFGKER</sequence>
<name>A0AAN7TCQ6_9PEZI</name>
<evidence type="ECO:0000256" key="1">
    <source>
        <dbReference type="ARBA" id="ARBA00001933"/>
    </source>
</evidence>
<comment type="cofactor">
    <cofactor evidence="1">
        <name>pyridoxal 5'-phosphate</name>
        <dbReference type="ChEBI" id="CHEBI:597326"/>
    </cofactor>
</comment>
<dbReference type="Gene3D" id="3.40.640.10">
    <property type="entry name" value="Type I PLP-dependent aspartate aminotransferase-like (Major domain)"/>
    <property type="match status" value="1"/>
</dbReference>
<dbReference type="SUPFAM" id="SSF53383">
    <property type="entry name" value="PLP-dependent transferases"/>
    <property type="match status" value="1"/>
</dbReference>
<evidence type="ECO:0000313" key="12">
    <source>
        <dbReference type="Proteomes" id="UP001310890"/>
    </source>
</evidence>
<dbReference type="Pfam" id="PF00155">
    <property type="entry name" value="Aminotran_1_2"/>
    <property type="match status" value="1"/>
</dbReference>
<dbReference type="EC" id="2.6.1.57" evidence="9"/>
<comment type="catalytic activity">
    <reaction evidence="8">
        <text>an aromatic L-alpha-amino acid + 2-oxoglutarate = an aromatic oxo-acid + L-glutamate</text>
        <dbReference type="Rhea" id="RHEA:17533"/>
        <dbReference type="ChEBI" id="CHEBI:16810"/>
        <dbReference type="ChEBI" id="CHEBI:29985"/>
        <dbReference type="ChEBI" id="CHEBI:73309"/>
        <dbReference type="ChEBI" id="CHEBI:84824"/>
        <dbReference type="EC" id="2.6.1.57"/>
    </reaction>
</comment>
<dbReference type="GO" id="GO:0047536">
    <property type="term" value="F:2-aminoadipate transaminase activity"/>
    <property type="evidence" value="ECO:0007669"/>
    <property type="project" value="TreeGrafter"/>
</dbReference>
<dbReference type="InterPro" id="IPR015424">
    <property type="entry name" value="PyrdxlP-dep_Trfase"/>
</dbReference>
<feature type="domain" description="Aminotransferase class I/classII large" evidence="10">
    <location>
        <begin position="159"/>
        <end position="536"/>
    </location>
</feature>
<dbReference type="GO" id="GO:0019878">
    <property type="term" value="P:lysine biosynthetic process via aminoadipic acid"/>
    <property type="evidence" value="ECO:0007669"/>
    <property type="project" value="TreeGrafter"/>
</dbReference>
<dbReference type="InterPro" id="IPR004839">
    <property type="entry name" value="Aminotransferase_I/II_large"/>
</dbReference>
<dbReference type="PANTHER" id="PTHR42790">
    <property type="entry name" value="AMINOTRANSFERASE"/>
    <property type="match status" value="1"/>
</dbReference>
<comment type="subcellular location">
    <subcellularLocation>
        <location evidence="2">Cytoplasm</location>
    </subcellularLocation>
</comment>
<keyword evidence="7" id="KW-0663">Pyridoxal phosphate</keyword>
<dbReference type="GO" id="GO:0006571">
    <property type="term" value="P:tyrosine biosynthetic process"/>
    <property type="evidence" value="ECO:0007669"/>
    <property type="project" value="TreeGrafter"/>
</dbReference>
<dbReference type="FunFam" id="3.40.640.10:FF:000074">
    <property type="entry name" value="Aromatic amino acid aminotransferase"/>
    <property type="match status" value="1"/>
</dbReference>
<dbReference type="Proteomes" id="UP001310890">
    <property type="component" value="Unassembled WGS sequence"/>
</dbReference>
<evidence type="ECO:0000256" key="8">
    <source>
        <dbReference type="ARBA" id="ARBA00051993"/>
    </source>
</evidence>
<protein>
    <recommendedName>
        <fullName evidence="9">aromatic-amino-acid transaminase</fullName>
        <ecNumber evidence="9">2.6.1.57</ecNumber>
    </recommendedName>
</protein>
<keyword evidence="4" id="KW-0963">Cytoplasm</keyword>
<keyword evidence="5" id="KW-0032">Aminotransferase</keyword>
<evidence type="ECO:0000256" key="9">
    <source>
        <dbReference type="ARBA" id="ARBA00067014"/>
    </source>
</evidence>
<evidence type="ECO:0000313" key="11">
    <source>
        <dbReference type="EMBL" id="KAK5109814.1"/>
    </source>
</evidence>